<dbReference type="PANTHER" id="PTHR30469:SF36">
    <property type="entry name" value="BLL3903 PROTEIN"/>
    <property type="match status" value="1"/>
</dbReference>
<evidence type="ECO:0000259" key="6">
    <source>
        <dbReference type="Pfam" id="PF25917"/>
    </source>
</evidence>
<dbReference type="SUPFAM" id="SSF111369">
    <property type="entry name" value="HlyD-like secretion proteins"/>
    <property type="match status" value="1"/>
</dbReference>
<protein>
    <submittedName>
        <fullName evidence="9">Efflux RND transporter periplasmic adaptor subunit</fullName>
    </submittedName>
</protein>
<evidence type="ECO:0000313" key="10">
    <source>
        <dbReference type="Proteomes" id="UP000650081"/>
    </source>
</evidence>
<dbReference type="InterPro" id="IPR058625">
    <property type="entry name" value="MdtA-like_BSH"/>
</dbReference>
<feature type="domain" description="Multidrug resistance protein MdtA-like barrel-sandwich hybrid" evidence="6">
    <location>
        <begin position="66"/>
        <end position="191"/>
    </location>
</feature>
<dbReference type="Proteomes" id="UP000650081">
    <property type="component" value="Unassembled WGS sequence"/>
</dbReference>
<dbReference type="Pfam" id="PF25967">
    <property type="entry name" value="RND-MFP_C"/>
    <property type="match status" value="1"/>
</dbReference>
<keyword evidence="10" id="KW-1185">Reference proteome</keyword>
<dbReference type="GO" id="GO:0015562">
    <property type="term" value="F:efflux transmembrane transporter activity"/>
    <property type="evidence" value="ECO:0007669"/>
    <property type="project" value="TreeGrafter"/>
</dbReference>
<comment type="caution">
    <text evidence="9">The sequence shown here is derived from an EMBL/GenBank/DDBJ whole genome shotgun (WGS) entry which is preliminary data.</text>
</comment>
<evidence type="ECO:0000256" key="4">
    <source>
        <dbReference type="SAM" id="SignalP"/>
    </source>
</evidence>
<evidence type="ECO:0000259" key="7">
    <source>
        <dbReference type="Pfam" id="PF25954"/>
    </source>
</evidence>
<dbReference type="Pfam" id="PF25917">
    <property type="entry name" value="BSH_RND"/>
    <property type="match status" value="1"/>
</dbReference>
<dbReference type="AlphaFoldDB" id="A0A923PJG3"/>
<dbReference type="RefSeq" id="WP_187467254.1">
    <property type="nucleotide sequence ID" value="NZ_JACSIT010000120.1"/>
</dbReference>
<evidence type="ECO:0000259" key="8">
    <source>
        <dbReference type="Pfam" id="PF25967"/>
    </source>
</evidence>
<dbReference type="InterPro" id="IPR058792">
    <property type="entry name" value="Beta-barrel_RND_2"/>
</dbReference>
<keyword evidence="3" id="KW-0813">Transport</keyword>
<dbReference type="PROSITE" id="PS51257">
    <property type="entry name" value="PROKAR_LIPOPROTEIN"/>
    <property type="match status" value="1"/>
</dbReference>
<comment type="subcellular location">
    <subcellularLocation>
        <location evidence="1">Cell envelope</location>
    </subcellularLocation>
</comment>
<accession>A0A923PJG3</accession>
<keyword evidence="4" id="KW-0732">Signal</keyword>
<dbReference type="InterPro" id="IPR058624">
    <property type="entry name" value="MdtA-like_HH"/>
</dbReference>
<dbReference type="GO" id="GO:1990281">
    <property type="term" value="C:efflux pump complex"/>
    <property type="evidence" value="ECO:0007669"/>
    <property type="project" value="TreeGrafter"/>
</dbReference>
<evidence type="ECO:0000259" key="5">
    <source>
        <dbReference type="Pfam" id="PF25876"/>
    </source>
</evidence>
<reference evidence="9" key="1">
    <citation type="submission" date="2020-08" db="EMBL/GenBank/DDBJ databases">
        <title>Lewinella bacteria from marine environments.</title>
        <authorList>
            <person name="Zhong Y."/>
        </authorList>
    </citation>
    <scope>NUCLEOTIDE SEQUENCE</scope>
    <source>
        <strain evidence="9">KCTC 42187</strain>
    </source>
</reference>
<evidence type="ECO:0000256" key="2">
    <source>
        <dbReference type="ARBA" id="ARBA00009477"/>
    </source>
</evidence>
<evidence type="ECO:0000256" key="3">
    <source>
        <dbReference type="ARBA" id="ARBA00022448"/>
    </source>
</evidence>
<dbReference type="InterPro" id="IPR006143">
    <property type="entry name" value="RND_pump_MFP"/>
</dbReference>
<dbReference type="Gene3D" id="2.40.420.20">
    <property type="match status" value="1"/>
</dbReference>
<evidence type="ECO:0000256" key="1">
    <source>
        <dbReference type="ARBA" id="ARBA00004196"/>
    </source>
</evidence>
<dbReference type="InterPro" id="IPR058627">
    <property type="entry name" value="MdtA-like_C"/>
</dbReference>
<feature type="signal peptide" evidence="4">
    <location>
        <begin position="1"/>
        <end position="18"/>
    </location>
</feature>
<dbReference type="Gene3D" id="2.40.30.170">
    <property type="match status" value="1"/>
</dbReference>
<feature type="domain" description="Multidrug resistance protein MdtA-like alpha-helical hairpin" evidence="5">
    <location>
        <begin position="104"/>
        <end position="149"/>
    </location>
</feature>
<dbReference type="NCBIfam" id="TIGR01730">
    <property type="entry name" value="RND_mfp"/>
    <property type="match status" value="1"/>
</dbReference>
<feature type="domain" description="CusB-like beta-barrel" evidence="7">
    <location>
        <begin position="198"/>
        <end position="269"/>
    </location>
</feature>
<feature type="domain" description="Multidrug resistance protein MdtA-like C-terminal permuted SH3" evidence="8">
    <location>
        <begin position="275"/>
        <end position="333"/>
    </location>
</feature>
<feature type="chain" id="PRO_5037665961" evidence="4">
    <location>
        <begin position="19"/>
        <end position="358"/>
    </location>
</feature>
<dbReference type="Pfam" id="PF25876">
    <property type="entry name" value="HH_MFP_RND"/>
    <property type="match status" value="1"/>
</dbReference>
<organism evidence="9 10">
    <name type="scientific">Neolewinella lacunae</name>
    <dbReference type="NCBI Taxonomy" id="1517758"/>
    <lineage>
        <taxon>Bacteria</taxon>
        <taxon>Pseudomonadati</taxon>
        <taxon>Bacteroidota</taxon>
        <taxon>Saprospiria</taxon>
        <taxon>Saprospirales</taxon>
        <taxon>Lewinellaceae</taxon>
        <taxon>Neolewinella</taxon>
    </lineage>
</organism>
<dbReference type="Pfam" id="PF25954">
    <property type="entry name" value="Beta-barrel_RND_2"/>
    <property type="match status" value="1"/>
</dbReference>
<dbReference type="Gene3D" id="1.10.287.470">
    <property type="entry name" value="Helix hairpin bin"/>
    <property type="match status" value="1"/>
</dbReference>
<dbReference type="PANTHER" id="PTHR30469">
    <property type="entry name" value="MULTIDRUG RESISTANCE PROTEIN MDTA"/>
    <property type="match status" value="1"/>
</dbReference>
<sequence length="358" mass="38529">MKRTIKPFAGLCLVVALAACGKDSAEVSTPASSASSVMQADYVVVQPQPVSNVINLTGTLLPSESAMLSAQSSGLVKEILFREGQYVKKGQELLKLDDRQWVVQRQKLAAQLETAEKDLERRQELLKIKGISQAEVDAAELLVATIQADQAELAVLIDFAVVRAPFSGRMGLRNISPGAYLAAGTSFARLVQTDPLKLEFNVPERYAHQIRVGQEVRFSIAGEDDVFAAKVYATDPAVSESTRSLRIRATVTNQRDALVPGAFTEISLTLGNVPDALLVPTEAVVPVLNDQIVYRISGGKIEEVVVKTGIRLPRLMEVVSGLEAGDTIMVSGLLQAKDGVPVRAGQEIIVNKTEVSKP</sequence>
<evidence type="ECO:0000313" key="9">
    <source>
        <dbReference type="EMBL" id="MBC6995207.1"/>
    </source>
</evidence>
<gene>
    <name evidence="9" type="ORF">H9S92_13595</name>
</gene>
<proteinExistence type="inferred from homology"/>
<comment type="similarity">
    <text evidence="2">Belongs to the membrane fusion protein (MFP) (TC 8.A.1) family.</text>
</comment>
<dbReference type="EMBL" id="JACSIT010000120">
    <property type="protein sequence ID" value="MBC6995207.1"/>
    <property type="molecule type" value="Genomic_DNA"/>
</dbReference>
<name>A0A923PJG3_9BACT</name>
<dbReference type="Gene3D" id="2.40.50.100">
    <property type="match status" value="1"/>
</dbReference>